<dbReference type="GO" id="GO:0016491">
    <property type="term" value="F:oxidoreductase activity"/>
    <property type="evidence" value="ECO:0007669"/>
    <property type="project" value="UniProtKB-KW"/>
</dbReference>
<keyword evidence="7" id="KW-0732">Signal</keyword>
<dbReference type="OrthoDB" id="2121828at2759"/>
<evidence type="ECO:0000259" key="10">
    <source>
        <dbReference type="Pfam" id="PF07732"/>
    </source>
</evidence>
<feature type="chain" id="PRO_5040275503" evidence="7">
    <location>
        <begin position="19"/>
        <end position="524"/>
    </location>
</feature>
<keyword evidence="12" id="KW-1185">Reference proteome</keyword>
<feature type="domain" description="Plastocyanin-like" evidence="8">
    <location>
        <begin position="165"/>
        <end position="316"/>
    </location>
</feature>
<dbReference type="PROSITE" id="PS00079">
    <property type="entry name" value="MULTICOPPER_OXIDASE1"/>
    <property type="match status" value="2"/>
</dbReference>
<dbReference type="Gene3D" id="2.60.40.420">
    <property type="entry name" value="Cupredoxins - blue copper proteins"/>
    <property type="match status" value="3"/>
</dbReference>
<dbReference type="InterPro" id="IPR001117">
    <property type="entry name" value="Cu-oxidase_2nd"/>
</dbReference>
<feature type="domain" description="Plastocyanin-like" evidence="10">
    <location>
        <begin position="34"/>
        <end position="153"/>
    </location>
</feature>
<dbReference type="InterPro" id="IPR002355">
    <property type="entry name" value="Cu_oxidase_Cu_BS"/>
</dbReference>
<keyword evidence="4" id="KW-0186">Copper</keyword>
<dbReference type="PANTHER" id="PTHR11709">
    <property type="entry name" value="MULTI-COPPER OXIDASE"/>
    <property type="match status" value="1"/>
</dbReference>
<protein>
    <submittedName>
        <fullName evidence="11">Multicopper oxidase</fullName>
    </submittedName>
</protein>
<evidence type="ECO:0000256" key="6">
    <source>
        <dbReference type="ARBA" id="ARBA00023180"/>
    </source>
</evidence>
<dbReference type="PROSITE" id="PS00080">
    <property type="entry name" value="MULTICOPPER_OXIDASE2"/>
    <property type="match status" value="1"/>
</dbReference>
<evidence type="ECO:0000256" key="2">
    <source>
        <dbReference type="ARBA" id="ARBA00022723"/>
    </source>
</evidence>
<evidence type="ECO:0000256" key="4">
    <source>
        <dbReference type="ARBA" id="ARBA00023008"/>
    </source>
</evidence>
<dbReference type="Pfam" id="PF07731">
    <property type="entry name" value="Cu-oxidase_2"/>
    <property type="match status" value="1"/>
</dbReference>
<evidence type="ECO:0000256" key="5">
    <source>
        <dbReference type="ARBA" id="ARBA00023157"/>
    </source>
</evidence>
<keyword evidence="5" id="KW-1015">Disulfide bond</keyword>
<name>A0A9P5XJC5_9AGAR</name>
<dbReference type="Pfam" id="PF00394">
    <property type="entry name" value="Cu-oxidase"/>
    <property type="match status" value="1"/>
</dbReference>
<sequence length="524" mass="56870">MRFFASALFFSLFKVAFSAVVDTRVTEVTVNVVNAQLAPDGFERSTIVANGKFPGAAITAQKGQTLQVTVNNKLTDASMRRSTALNFDGIFFNTANVYEEGEPFINACPIAPRSSYTYTVPLGSQAGTFWYHSELSVQYVDGLRGPLIIYDPEDPHRSLYDVDNESTIVQLSDWWQNSTLPLMAGYEATGIVPVSDSGLVNGAGRYNGGPAVPWSVINVVRGKRYRLRIINESARNVFTVSIDNHDLTIIEADGELTEAHTVQKFDMFAGQRYSAVLTANQPVGNYWFNAPFVGGSPDRNPHQNATLSRAIIRYLGAPIADPAAPMTSGPADGALIEADLRPLVPTPVSEPDVTLNLDLQVVAGKAIWNVNGVSFLPEKAPTLERVLGGAIQPGDFNATENVFVLPANATVEVVFPPTDDDDAHPLHLHGMNFQVIKSMSSPASNTVNPIRRDTVAVGGSGTTIRFNTDKPGPWFFHCHIYWHKQAGLATVMLADPATVQTAVHPSKAWKALCPAYNALPEELQ</sequence>
<organism evidence="11 12">
    <name type="scientific">Macrolepiota fuliginosa MF-IS2</name>
    <dbReference type="NCBI Taxonomy" id="1400762"/>
    <lineage>
        <taxon>Eukaryota</taxon>
        <taxon>Fungi</taxon>
        <taxon>Dikarya</taxon>
        <taxon>Basidiomycota</taxon>
        <taxon>Agaricomycotina</taxon>
        <taxon>Agaricomycetes</taxon>
        <taxon>Agaricomycetidae</taxon>
        <taxon>Agaricales</taxon>
        <taxon>Agaricineae</taxon>
        <taxon>Agaricaceae</taxon>
        <taxon>Macrolepiota</taxon>
    </lineage>
</organism>
<dbReference type="CDD" id="cd13903">
    <property type="entry name" value="CuRO_3_Tv-LCC_like"/>
    <property type="match status" value="1"/>
</dbReference>
<dbReference type="InterPro" id="IPR033138">
    <property type="entry name" value="Cu_oxidase_CS"/>
</dbReference>
<evidence type="ECO:0000259" key="9">
    <source>
        <dbReference type="Pfam" id="PF07731"/>
    </source>
</evidence>
<dbReference type="Pfam" id="PF07732">
    <property type="entry name" value="Cu-oxidase_3"/>
    <property type="match status" value="1"/>
</dbReference>
<comment type="caution">
    <text evidence="11">The sequence shown here is derived from an EMBL/GenBank/DDBJ whole genome shotgun (WGS) entry which is preliminary data.</text>
</comment>
<reference evidence="11" key="1">
    <citation type="submission" date="2020-11" db="EMBL/GenBank/DDBJ databases">
        <authorList>
            <consortium name="DOE Joint Genome Institute"/>
            <person name="Ahrendt S."/>
            <person name="Riley R."/>
            <person name="Andreopoulos W."/>
            <person name="Labutti K."/>
            <person name="Pangilinan J."/>
            <person name="Ruiz-Duenas F.J."/>
            <person name="Barrasa J.M."/>
            <person name="Sanchez-Garcia M."/>
            <person name="Camarero S."/>
            <person name="Miyauchi S."/>
            <person name="Serrano A."/>
            <person name="Linde D."/>
            <person name="Babiker R."/>
            <person name="Drula E."/>
            <person name="Ayuso-Fernandez I."/>
            <person name="Pacheco R."/>
            <person name="Padilla G."/>
            <person name="Ferreira P."/>
            <person name="Barriuso J."/>
            <person name="Kellner H."/>
            <person name="Castanera R."/>
            <person name="Alfaro M."/>
            <person name="Ramirez L."/>
            <person name="Pisabarro A.G."/>
            <person name="Kuo A."/>
            <person name="Tritt A."/>
            <person name="Lipzen A."/>
            <person name="He G."/>
            <person name="Yan M."/>
            <person name="Ng V."/>
            <person name="Cullen D."/>
            <person name="Martin F."/>
            <person name="Rosso M.-N."/>
            <person name="Henrissat B."/>
            <person name="Hibbett D."/>
            <person name="Martinez A.T."/>
            <person name="Grigoriev I.V."/>
        </authorList>
    </citation>
    <scope>NUCLEOTIDE SEQUENCE</scope>
    <source>
        <strain evidence="11">MF-IS2</strain>
    </source>
</reference>
<proteinExistence type="inferred from homology"/>
<evidence type="ECO:0000256" key="1">
    <source>
        <dbReference type="ARBA" id="ARBA00010609"/>
    </source>
</evidence>
<keyword evidence="6" id="KW-0325">Glycoprotein</keyword>
<dbReference type="GO" id="GO:0005507">
    <property type="term" value="F:copper ion binding"/>
    <property type="evidence" value="ECO:0007669"/>
    <property type="project" value="InterPro"/>
</dbReference>
<evidence type="ECO:0000313" key="12">
    <source>
        <dbReference type="Proteomes" id="UP000807342"/>
    </source>
</evidence>
<dbReference type="PANTHER" id="PTHR11709:SF511">
    <property type="entry name" value="LACCASE"/>
    <property type="match status" value="1"/>
</dbReference>
<accession>A0A9P5XJC5</accession>
<dbReference type="FunFam" id="2.60.40.420:FF:000045">
    <property type="entry name" value="Laccase 2"/>
    <property type="match status" value="1"/>
</dbReference>
<dbReference type="EMBL" id="MU151085">
    <property type="protein sequence ID" value="KAF9451437.1"/>
    <property type="molecule type" value="Genomic_DNA"/>
</dbReference>
<dbReference type="AlphaFoldDB" id="A0A9P5XJC5"/>
<dbReference type="SUPFAM" id="SSF49503">
    <property type="entry name" value="Cupredoxins"/>
    <property type="match status" value="3"/>
</dbReference>
<evidence type="ECO:0000313" key="11">
    <source>
        <dbReference type="EMBL" id="KAF9451437.1"/>
    </source>
</evidence>
<dbReference type="InterPro" id="IPR011707">
    <property type="entry name" value="Cu-oxidase-like_N"/>
</dbReference>
<dbReference type="InterPro" id="IPR008972">
    <property type="entry name" value="Cupredoxin"/>
</dbReference>
<gene>
    <name evidence="11" type="ORF">P691DRAFT_838491</name>
</gene>
<feature type="domain" description="Plastocyanin-like" evidence="9">
    <location>
        <begin position="378"/>
        <end position="496"/>
    </location>
</feature>
<comment type="similarity">
    <text evidence="1">Belongs to the multicopper oxidase family.</text>
</comment>
<dbReference type="Proteomes" id="UP000807342">
    <property type="component" value="Unassembled WGS sequence"/>
</dbReference>
<dbReference type="InterPro" id="IPR045087">
    <property type="entry name" value="Cu-oxidase_fam"/>
</dbReference>
<evidence type="ECO:0000256" key="7">
    <source>
        <dbReference type="SAM" id="SignalP"/>
    </source>
</evidence>
<keyword evidence="3" id="KW-0560">Oxidoreductase</keyword>
<feature type="signal peptide" evidence="7">
    <location>
        <begin position="1"/>
        <end position="18"/>
    </location>
</feature>
<keyword evidence="2" id="KW-0479">Metal-binding</keyword>
<dbReference type="InterPro" id="IPR011706">
    <property type="entry name" value="Cu-oxidase_C"/>
</dbReference>
<evidence type="ECO:0000259" key="8">
    <source>
        <dbReference type="Pfam" id="PF00394"/>
    </source>
</evidence>
<evidence type="ECO:0000256" key="3">
    <source>
        <dbReference type="ARBA" id="ARBA00023002"/>
    </source>
</evidence>